<organism evidence="1 2">
    <name type="scientific">Bosea lupini</name>
    <dbReference type="NCBI Taxonomy" id="1036779"/>
    <lineage>
        <taxon>Bacteria</taxon>
        <taxon>Pseudomonadati</taxon>
        <taxon>Pseudomonadota</taxon>
        <taxon>Alphaproteobacteria</taxon>
        <taxon>Hyphomicrobiales</taxon>
        <taxon>Boseaceae</taxon>
        <taxon>Bosea</taxon>
    </lineage>
</organism>
<accession>A0A1H7XV41</accession>
<reference evidence="2" key="1">
    <citation type="submission" date="2016-10" db="EMBL/GenBank/DDBJ databases">
        <authorList>
            <person name="Varghese N."/>
            <person name="Submissions S."/>
        </authorList>
    </citation>
    <scope>NUCLEOTIDE SEQUENCE [LARGE SCALE GENOMIC DNA]</scope>
    <source>
        <strain evidence="2">LMG 26383,CCUG 61248,R- 45681</strain>
    </source>
</reference>
<proteinExistence type="predicted"/>
<dbReference type="OrthoDB" id="7064503at2"/>
<dbReference type="SUPFAM" id="SSF75005">
    <property type="entry name" value="Arabinanase/levansucrase/invertase"/>
    <property type="match status" value="1"/>
</dbReference>
<dbReference type="AlphaFoldDB" id="A0A1H7XV41"/>
<dbReference type="RefSeq" id="WP_143079802.1">
    <property type="nucleotide sequence ID" value="NZ_FOAN01000010.1"/>
</dbReference>
<dbReference type="InterPro" id="IPR023296">
    <property type="entry name" value="Glyco_hydro_beta-prop_sf"/>
</dbReference>
<dbReference type="Proteomes" id="UP000199664">
    <property type="component" value="Unassembled WGS sequence"/>
</dbReference>
<dbReference type="EMBL" id="FOAN01000010">
    <property type="protein sequence ID" value="SEM37746.1"/>
    <property type="molecule type" value="Genomic_DNA"/>
</dbReference>
<keyword evidence="2" id="KW-1185">Reference proteome</keyword>
<evidence type="ECO:0000313" key="2">
    <source>
        <dbReference type="Proteomes" id="UP000199664"/>
    </source>
</evidence>
<gene>
    <name evidence="1" type="ORF">SAMN04515666_110196</name>
</gene>
<name>A0A1H7XV41_9HYPH</name>
<dbReference type="STRING" id="1036779.SAMN04515666_110196"/>
<evidence type="ECO:0008006" key="3">
    <source>
        <dbReference type="Google" id="ProtNLM"/>
    </source>
</evidence>
<evidence type="ECO:0000313" key="1">
    <source>
        <dbReference type="EMBL" id="SEM37746.1"/>
    </source>
</evidence>
<dbReference type="Gene3D" id="2.115.10.20">
    <property type="entry name" value="Glycosyl hydrolase domain, family 43"/>
    <property type="match status" value="2"/>
</dbReference>
<sequence length="317" mass="35912">MHPLLKPIETGRPYRWRKTGRIFEPNLAGFSHGSLPCAVHYEGDRFVIFFTCRDAEQRSQGFMSYATLANGRMELIGTPKLVMTHGAPARFDCDGAIGVCIVTHGGRHYLYYVGWQNLPDGLWKCDTGRAILDLDHLTCEKEFVGPVLGRDKVNPLFAAATAMYVEGDHWRTWYNSGISWTKTDSGWLHHYGIHHAHSANGVDWTCDPGLVLPFKDEYEYAFGRPTVMRQDGVYLMWFAHRASKDIATYRIGFAYSHDGFAWNRRDDLSGIDVAGEGWDSEMICYPYVFEHKGEYYMLYNGNGYGKTGFGLAVLDAA</sequence>
<protein>
    <recommendedName>
        <fullName evidence="3">Glycosyl hydrolases family 32 N-terminal domain-containing protein</fullName>
    </recommendedName>
</protein>